<dbReference type="AlphaFoldDB" id="A0A2P6V9U5"/>
<protein>
    <submittedName>
        <fullName evidence="1">Macrophage mannose receptor 1-like</fullName>
    </submittedName>
</protein>
<accession>A0A2P6V9U5</accession>
<dbReference type="Proteomes" id="UP000239649">
    <property type="component" value="Unassembled WGS sequence"/>
</dbReference>
<name>A0A2P6V9U5_9CHLO</name>
<sequence length="206" mass="21667">MTLASDGVRGIPPCPSGWTKASSSDDGVVCKHCSLSVCQYVAATRSSPAGCLQRRSASCWQLVTGELASRTCQQPGACDSRVETLTVPSVPRPAADPTCPQGALGTLGSTGLRCYSCAKGAPYRELGGSIKCTTGTCPAGYQACADDRPHCWDLRDRLLAAVFELLQDRKSCADFLRKMGYAGWLRPCPVPLDVVVNPPILLGATG</sequence>
<keyword evidence="2" id="KW-1185">Reference proteome</keyword>
<organism evidence="1 2">
    <name type="scientific">Micractinium conductrix</name>
    <dbReference type="NCBI Taxonomy" id="554055"/>
    <lineage>
        <taxon>Eukaryota</taxon>
        <taxon>Viridiplantae</taxon>
        <taxon>Chlorophyta</taxon>
        <taxon>core chlorophytes</taxon>
        <taxon>Trebouxiophyceae</taxon>
        <taxon>Chlorellales</taxon>
        <taxon>Chlorellaceae</taxon>
        <taxon>Chlorella clade</taxon>
        <taxon>Micractinium</taxon>
    </lineage>
</organism>
<gene>
    <name evidence="1" type="ORF">C2E20_5716</name>
</gene>
<evidence type="ECO:0000313" key="1">
    <source>
        <dbReference type="EMBL" id="PSC70831.1"/>
    </source>
</evidence>
<dbReference type="EMBL" id="LHPF02000017">
    <property type="protein sequence ID" value="PSC70831.1"/>
    <property type="molecule type" value="Genomic_DNA"/>
</dbReference>
<reference evidence="1 2" key="1">
    <citation type="journal article" date="2018" name="Plant J.">
        <title>Genome sequences of Chlorella sorokiniana UTEX 1602 and Micractinium conductrix SAG 241.80: implications to maltose excretion by a green alga.</title>
        <authorList>
            <person name="Arriola M.B."/>
            <person name="Velmurugan N."/>
            <person name="Zhang Y."/>
            <person name="Plunkett M.H."/>
            <person name="Hondzo H."/>
            <person name="Barney B.M."/>
        </authorList>
    </citation>
    <scope>NUCLEOTIDE SEQUENCE [LARGE SCALE GENOMIC DNA]</scope>
    <source>
        <strain evidence="1 2">SAG 241.80</strain>
    </source>
</reference>
<comment type="caution">
    <text evidence="1">The sequence shown here is derived from an EMBL/GenBank/DDBJ whole genome shotgun (WGS) entry which is preliminary data.</text>
</comment>
<proteinExistence type="predicted"/>
<evidence type="ECO:0000313" key="2">
    <source>
        <dbReference type="Proteomes" id="UP000239649"/>
    </source>
</evidence>